<comment type="caution">
    <text evidence="1">The sequence shown here is derived from an EMBL/GenBank/DDBJ whole genome shotgun (WGS) entry which is preliminary data.</text>
</comment>
<evidence type="ECO:0000313" key="2">
    <source>
        <dbReference type="Proteomes" id="UP000018130"/>
    </source>
</evidence>
<proteinExistence type="predicted"/>
<gene>
    <name evidence="1" type="ORF">CWATWH0402_5769</name>
</gene>
<evidence type="ECO:0000313" key="1">
    <source>
        <dbReference type="EMBL" id="CCQ65358.1"/>
    </source>
</evidence>
<dbReference type="AlphaFoldDB" id="T2JHS9"/>
<name>T2JHS9_CROWT</name>
<sequence length="47" mass="5319">MGDSSSYGYALRGYPGLIGFRFTHRYSIVQQSVIQNRVTHKGNQLTN</sequence>
<dbReference type="Proteomes" id="UP000018130">
    <property type="component" value="Unassembled WGS sequence"/>
</dbReference>
<reference evidence="1 2" key="2">
    <citation type="submission" date="2013-09" db="EMBL/GenBank/DDBJ databases">
        <title>Whole genome comparison of six Crocosphaera watsonii strains with differing phenotypes.</title>
        <authorList>
            <person name="Bench S.R."/>
            <person name="Heller P."/>
            <person name="Frank I."/>
            <person name="Arciniega M."/>
            <person name="Shilova I.N."/>
            <person name="Zehr J.P."/>
        </authorList>
    </citation>
    <scope>NUCLEOTIDE SEQUENCE [LARGE SCALE GENOMIC DNA]</scope>
    <source>
        <strain evidence="1 2">WH 0402</strain>
    </source>
</reference>
<reference evidence="1 2" key="1">
    <citation type="submission" date="2013-01" db="EMBL/GenBank/DDBJ databases">
        <authorList>
            <person name="Bench S."/>
        </authorList>
    </citation>
    <scope>NUCLEOTIDE SEQUENCE [LARGE SCALE GENOMIC DNA]</scope>
    <source>
        <strain evidence="1 2">WH 0402</strain>
    </source>
</reference>
<dbReference type="EMBL" id="CAQN01000165">
    <property type="protein sequence ID" value="CCQ65358.1"/>
    <property type="molecule type" value="Genomic_DNA"/>
</dbReference>
<organism evidence="1 2">
    <name type="scientific">Crocosphaera watsonii WH 0402</name>
    <dbReference type="NCBI Taxonomy" id="1284629"/>
    <lineage>
        <taxon>Bacteria</taxon>
        <taxon>Bacillati</taxon>
        <taxon>Cyanobacteriota</taxon>
        <taxon>Cyanophyceae</taxon>
        <taxon>Oscillatoriophycideae</taxon>
        <taxon>Chroococcales</taxon>
        <taxon>Aphanothecaceae</taxon>
        <taxon>Crocosphaera</taxon>
    </lineage>
</organism>
<protein>
    <submittedName>
        <fullName evidence="1">Uncharacterized protein</fullName>
    </submittedName>
</protein>
<accession>T2JHS9</accession>